<dbReference type="CDD" id="cd00586">
    <property type="entry name" value="4HBT"/>
    <property type="match status" value="1"/>
</dbReference>
<dbReference type="EMBL" id="JBHUGI010000032">
    <property type="protein sequence ID" value="MFD1929087.1"/>
    <property type="molecule type" value="Genomic_DNA"/>
</dbReference>
<dbReference type="Pfam" id="PF13279">
    <property type="entry name" value="4HBT_2"/>
    <property type="match status" value="1"/>
</dbReference>
<comment type="similarity">
    <text evidence="1">Belongs to the 4-hydroxybenzoyl-CoA thioesterase family.</text>
</comment>
<keyword evidence="2 3" id="KW-0378">Hydrolase</keyword>
<evidence type="ECO:0000313" key="4">
    <source>
        <dbReference type="Proteomes" id="UP001597218"/>
    </source>
</evidence>
<gene>
    <name evidence="3" type="ORF">ACFSFY_13675</name>
</gene>
<evidence type="ECO:0000256" key="2">
    <source>
        <dbReference type="ARBA" id="ARBA00022801"/>
    </source>
</evidence>
<dbReference type="InterPro" id="IPR050563">
    <property type="entry name" value="4-hydroxybenzoyl-CoA_TE"/>
</dbReference>
<evidence type="ECO:0000313" key="3">
    <source>
        <dbReference type="EMBL" id="MFD1929087.1"/>
    </source>
</evidence>
<accession>A0ABW4SHN5</accession>
<sequence>MTPLEYIKPNLEEWLGSFSFSTDLKVRICETDLFGHVNNTSYSLYYEQGRADYFEHLGFYDQSIMFVVGDTYSKFHLEGYARDALTVRVRTSHFGTKSLKIESAIQRKSTGELISSSWTTIVLVDKETKKTTVIPNLIKQTIQDFEK</sequence>
<organism evidence="3 4">
    <name type="scientific">Sporosarcina siberiensis</name>
    <dbReference type="NCBI Taxonomy" id="1365606"/>
    <lineage>
        <taxon>Bacteria</taxon>
        <taxon>Bacillati</taxon>
        <taxon>Bacillota</taxon>
        <taxon>Bacilli</taxon>
        <taxon>Bacillales</taxon>
        <taxon>Caryophanaceae</taxon>
        <taxon>Sporosarcina</taxon>
    </lineage>
</organism>
<dbReference type="Proteomes" id="UP001597218">
    <property type="component" value="Unassembled WGS sequence"/>
</dbReference>
<dbReference type="InterPro" id="IPR029069">
    <property type="entry name" value="HotDog_dom_sf"/>
</dbReference>
<dbReference type="GO" id="GO:0016787">
    <property type="term" value="F:hydrolase activity"/>
    <property type="evidence" value="ECO:0007669"/>
    <property type="project" value="UniProtKB-KW"/>
</dbReference>
<dbReference type="RefSeq" id="WP_381538909.1">
    <property type="nucleotide sequence ID" value="NZ_JBHUGI010000032.1"/>
</dbReference>
<reference evidence="4" key="1">
    <citation type="journal article" date="2019" name="Int. J. Syst. Evol. Microbiol.">
        <title>The Global Catalogue of Microorganisms (GCM) 10K type strain sequencing project: providing services to taxonomists for standard genome sequencing and annotation.</title>
        <authorList>
            <consortium name="The Broad Institute Genomics Platform"/>
            <consortium name="The Broad Institute Genome Sequencing Center for Infectious Disease"/>
            <person name="Wu L."/>
            <person name="Ma J."/>
        </authorList>
    </citation>
    <scope>NUCLEOTIDE SEQUENCE [LARGE SCALE GENOMIC DNA]</scope>
    <source>
        <strain evidence="4">CGMCC 4.7177</strain>
    </source>
</reference>
<dbReference type="EC" id="3.1.2.-" evidence="3"/>
<proteinExistence type="inferred from homology"/>
<evidence type="ECO:0000256" key="1">
    <source>
        <dbReference type="ARBA" id="ARBA00005953"/>
    </source>
</evidence>
<dbReference type="Gene3D" id="3.10.129.10">
    <property type="entry name" value="Hotdog Thioesterase"/>
    <property type="match status" value="1"/>
</dbReference>
<comment type="caution">
    <text evidence="3">The sequence shown here is derived from an EMBL/GenBank/DDBJ whole genome shotgun (WGS) entry which is preliminary data.</text>
</comment>
<protein>
    <submittedName>
        <fullName evidence="3">Acyl-CoA thioesterase</fullName>
        <ecNumber evidence="3">3.1.2.-</ecNumber>
    </submittedName>
</protein>
<keyword evidence="4" id="KW-1185">Reference proteome</keyword>
<name>A0ABW4SHN5_9BACL</name>
<dbReference type="PANTHER" id="PTHR31793">
    <property type="entry name" value="4-HYDROXYBENZOYL-COA THIOESTERASE FAMILY MEMBER"/>
    <property type="match status" value="1"/>
</dbReference>
<dbReference type="SUPFAM" id="SSF54637">
    <property type="entry name" value="Thioesterase/thiol ester dehydrase-isomerase"/>
    <property type="match status" value="1"/>
</dbReference>
<dbReference type="PANTHER" id="PTHR31793:SF27">
    <property type="entry name" value="NOVEL THIOESTERASE SUPERFAMILY DOMAIN AND SAPOSIN A-TYPE DOMAIN CONTAINING PROTEIN (0610012H03RIK)"/>
    <property type="match status" value="1"/>
</dbReference>